<dbReference type="EMBL" id="JAXLQG010000002">
    <property type="protein sequence ID" value="KAK5543483.1"/>
    <property type="molecule type" value="Genomic_DNA"/>
</dbReference>
<dbReference type="SUPFAM" id="SSF75304">
    <property type="entry name" value="Amidase signature (AS) enzymes"/>
    <property type="match status" value="1"/>
</dbReference>
<dbReference type="AlphaFoldDB" id="A0AAV9QJH2"/>
<keyword evidence="2" id="KW-1185">Reference proteome</keyword>
<sequence length="284" mass="32535">MASSRQFDMPLFFGRDLSRFFDFISVWYGESPMLRTPSELPVKILYPKDYLPTPNAAQSILSDKFVKGLGSALQVKREEIPLAELWKRDCPDGPDHADIAEYLKLAGGYPYYQDSYYDLAAFREEYEEKHGKPPFVHRAMHWQWNISKTISLEERNMYWRRSEIYRHWLLDKVFEADRKDSTTIMIFPIEVGKPNYRDAELPPLSILSGYASLNMSPMMRAPELTTIIGEITYESTVTKRNEPLPIGASVIGAPGTDLVLLDLVGKGMKAGGFPTKLKTGRFLY</sequence>
<gene>
    <name evidence="1" type="ORF">LTR25_001097</name>
</gene>
<evidence type="ECO:0000313" key="2">
    <source>
        <dbReference type="Proteomes" id="UP001345827"/>
    </source>
</evidence>
<proteinExistence type="predicted"/>
<dbReference type="Proteomes" id="UP001345827">
    <property type="component" value="Unassembled WGS sequence"/>
</dbReference>
<name>A0AAV9QJH2_9PEZI</name>
<organism evidence="1 2">
    <name type="scientific">Vermiconidia calcicola</name>
    <dbReference type="NCBI Taxonomy" id="1690605"/>
    <lineage>
        <taxon>Eukaryota</taxon>
        <taxon>Fungi</taxon>
        <taxon>Dikarya</taxon>
        <taxon>Ascomycota</taxon>
        <taxon>Pezizomycotina</taxon>
        <taxon>Dothideomycetes</taxon>
        <taxon>Dothideomycetidae</taxon>
        <taxon>Mycosphaerellales</taxon>
        <taxon>Extremaceae</taxon>
        <taxon>Vermiconidia</taxon>
    </lineage>
</organism>
<evidence type="ECO:0000313" key="1">
    <source>
        <dbReference type="EMBL" id="KAK5543483.1"/>
    </source>
</evidence>
<protein>
    <submittedName>
        <fullName evidence="1">Uncharacterized protein</fullName>
    </submittedName>
</protein>
<comment type="caution">
    <text evidence="1">The sequence shown here is derived from an EMBL/GenBank/DDBJ whole genome shotgun (WGS) entry which is preliminary data.</text>
</comment>
<accession>A0AAV9QJH2</accession>
<reference evidence="1 2" key="1">
    <citation type="submission" date="2023-06" db="EMBL/GenBank/DDBJ databases">
        <title>Black Yeasts Isolated from many extreme environments.</title>
        <authorList>
            <person name="Coleine C."/>
            <person name="Stajich J.E."/>
            <person name="Selbmann L."/>
        </authorList>
    </citation>
    <scope>NUCLEOTIDE SEQUENCE [LARGE SCALE GENOMIC DNA]</scope>
    <source>
        <strain evidence="1 2">CCFEE 5887</strain>
    </source>
</reference>
<dbReference type="InterPro" id="IPR036928">
    <property type="entry name" value="AS_sf"/>
</dbReference>